<evidence type="ECO:0000313" key="1">
    <source>
        <dbReference type="Proteomes" id="UP000492821"/>
    </source>
</evidence>
<dbReference type="Proteomes" id="UP000492821">
    <property type="component" value="Unassembled WGS sequence"/>
</dbReference>
<reference evidence="1" key="1">
    <citation type="journal article" date="2013" name="Genetics">
        <title>The draft genome and transcriptome of Panagrellus redivivus are shaped by the harsh demands of a free-living lifestyle.</title>
        <authorList>
            <person name="Srinivasan J."/>
            <person name="Dillman A.R."/>
            <person name="Macchietto M.G."/>
            <person name="Heikkinen L."/>
            <person name="Lakso M."/>
            <person name="Fracchia K.M."/>
            <person name="Antoshechkin I."/>
            <person name="Mortazavi A."/>
            <person name="Wong G."/>
            <person name="Sternberg P.W."/>
        </authorList>
    </citation>
    <scope>NUCLEOTIDE SEQUENCE [LARGE SCALE GENOMIC DNA]</scope>
    <source>
        <strain evidence="1">MT8872</strain>
    </source>
</reference>
<proteinExistence type="predicted"/>
<keyword evidence="1" id="KW-1185">Reference proteome</keyword>
<name>A0A7E4ZVR2_PANRE</name>
<protein>
    <submittedName>
        <fullName evidence="2">Uncharacterized protein</fullName>
    </submittedName>
</protein>
<organism evidence="1 2">
    <name type="scientific">Panagrellus redivivus</name>
    <name type="common">Microworm</name>
    <dbReference type="NCBI Taxonomy" id="6233"/>
    <lineage>
        <taxon>Eukaryota</taxon>
        <taxon>Metazoa</taxon>
        <taxon>Ecdysozoa</taxon>
        <taxon>Nematoda</taxon>
        <taxon>Chromadorea</taxon>
        <taxon>Rhabditida</taxon>
        <taxon>Tylenchina</taxon>
        <taxon>Panagrolaimomorpha</taxon>
        <taxon>Panagrolaimoidea</taxon>
        <taxon>Panagrolaimidae</taxon>
        <taxon>Panagrellus</taxon>
    </lineage>
</organism>
<evidence type="ECO:0000313" key="2">
    <source>
        <dbReference type="WBParaSite" id="Pan_g20177.t1"/>
    </source>
</evidence>
<dbReference type="WBParaSite" id="Pan_g20177.t1">
    <property type="protein sequence ID" value="Pan_g20177.t1"/>
    <property type="gene ID" value="Pan_g20177"/>
</dbReference>
<dbReference type="AlphaFoldDB" id="A0A7E4ZVR2"/>
<accession>A0A7E4ZVR2</accession>
<reference evidence="2" key="2">
    <citation type="submission" date="2020-10" db="UniProtKB">
        <authorList>
            <consortium name="WormBaseParasite"/>
        </authorList>
    </citation>
    <scope>IDENTIFICATION</scope>
</reference>
<sequence length="85" mass="10134">MHVLDNRLLRSDMVKTFVPFMRKKVSDSSAPAKVQTVFGVQLINDPSTERQQYFDQLQYAWNYNKAKPTRRKLVPLLLKYWKVLF</sequence>